<accession>A0AB34R981</accession>
<evidence type="ECO:0008006" key="4">
    <source>
        <dbReference type="Google" id="ProtNLM"/>
    </source>
</evidence>
<dbReference type="Pfam" id="PF14055">
    <property type="entry name" value="NVEALA"/>
    <property type="match status" value="1"/>
</dbReference>
<feature type="transmembrane region" description="Helical" evidence="1">
    <location>
        <begin position="25"/>
        <end position="44"/>
    </location>
</feature>
<evidence type="ECO:0000313" key="2">
    <source>
        <dbReference type="EMBL" id="KIO46465.1"/>
    </source>
</evidence>
<dbReference type="RefSeq" id="WP_041502551.1">
    <property type="nucleotide sequence ID" value="NZ_JPIT01000009.1"/>
</dbReference>
<comment type="caution">
    <text evidence="2">The sequence shown here is derived from an EMBL/GenBank/DDBJ whole genome shotgun (WGS) entry which is preliminary data.</text>
</comment>
<organism evidence="2 3">
    <name type="scientific">Sanguibacteroides justesenii</name>
    <dbReference type="NCBI Taxonomy" id="1547597"/>
    <lineage>
        <taxon>Bacteria</taxon>
        <taxon>Pseudomonadati</taxon>
        <taxon>Bacteroidota</taxon>
        <taxon>Bacteroidia</taxon>
        <taxon>Bacteroidales</taxon>
        <taxon>Porphyromonadaceae</taxon>
        <taxon>Sanguibacteroides</taxon>
    </lineage>
</organism>
<gene>
    <name evidence="2" type="ORF">IE90_03650</name>
</gene>
<evidence type="ECO:0000313" key="3">
    <source>
        <dbReference type="Proteomes" id="UP000031937"/>
    </source>
</evidence>
<keyword evidence="1" id="KW-0472">Membrane</keyword>
<sequence length="98" mass="10360">MEHFIHLSLLILSHQIKKKVMKIRILIFTVILVLIGLISVNVSVSKDNTTVDICLENIEALGSGEGGGTGGCKAVGTLCLTSDGHGNPVYYPGLAAEL</sequence>
<name>A0AB34R981_9PORP</name>
<keyword evidence="1" id="KW-1133">Transmembrane helix</keyword>
<dbReference type="AlphaFoldDB" id="A0AB34R981"/>
<dbReference type="EMBL" id="JPIT01000009">
    <property type="protein sequence ID" value="KIO46465.1"/>
    <property type="molecule type" value="Genomic_DNA"/>
</dbReference>
<reference evidence="2 3" key="1">
    <citation type="submission" date="2014-07" db="EMBL/GenBank/DDBJ databases">
        <title>Porphyromonadaceae bacterium OUH 334697 = ATCC BAA-2682 = DSM 28341 draft genome.</title>
        <authorList>
            <person name="Sydenham T.V."/>
            <person name="Hasman H."/>
            <person name="Justesen U.S."/>
        </authorList>
    </citation>
    <scope>NUCLEOTIDE SEQUENCE [LARGE SCALE GENOMIC DNA]</scope>
    <source>
        <strain evidence="2 3">OUH 334697</strain>
    </source>
</reference>
<keyword evidence="1" id="KW-0812">Transmembrane</keyword>
<evidence type="ECO:0000256" key="1">
    <source>
        <dbReference type="SAM" id="Phobius"/>
    </source>
</evidence>
<dbReference type="InterPro" id="IPR025905">
    <property type="entry name" value="NVEALA"/>
</dbReference>
<protein>
    <recommendedName>
        <fullName evidence="4">NVEALA protein</fullName>
    </recommendedName>
</protein>
<dbReference type="Proteomes" id="UP000031937">
    <property type="component" value="Unassembled WGS sequence"/>
</dbReference>
<proteinExistence type="predicted"/>